<evidence type="ECO:0000256" key="4">
    <source>
        <dbReference type="ARBA" id="ARBA00023242"/>
    </source>
</evidence>
<evidence type="ECO:0000259" key="5">
    <source>
        <dbReference type="PROSITE" id="PS50090"/>
    </source>
</evidence>
<dbReference type="PANTHER" id="PTHR43952:SF75">
    <property type="entry name" value="PROTEIN RADIALIS-LIKE 6"/>
    <property type="match status" value="1"/>
</dbReference>
<feature type="domain" description="Myb-like" evidence="5">
    <location>
        <begin position="8"/>
        <end position="62"/>
    </location>
</feature>
<keyword evidence="3" id="KW-0804">Transcription</keyword>
<name>A0A6J1GIE7_CUCMO</name>
<protein>
    <submittedName>
        <fullName evidence="8">Protein RADIALIS-like 4</fullName>
    </submittedName>
</protein>
<evidence type="ECO:0000313" key="8">
    <source>
        <dbReference type="RefSeq" id="XP_022951683.1"/>
    </source>
</evidence>
<dbReference type="SMART" id="SM00717">
    <property type="entry name" value="SANT"/>
    <property type="match status" value="1"/>
</dbReference>
<dbReference type="PANTHER" id="PTHR43952">
    <property type="entry name" value="MYB FAMILY TRANSCRIPTION FACTOR-RELATED"/>
    <property type="match status" value="1"/>
</dbReference>
<dbReference type="InterPro" id="IPR001005">
    <property type="entry name" value="SANT/Myb"/>
</dbReference>
<feature type="domain" description="SANT" evidence="6">
    <location>
        <begin position="11"/>
        <end position="58"/>
    </location>
</feature>
<dbReference type="InterPro" id="IPR017884">
    <property type="entry name" value="SANT_dom"/>
</dbReference>
<evidence type="ECO:0000259" key="6">
    <source>
        <dbReference type="PROSITE" id="PS51293"/>
    </source>
</evidence>
<comment type="subcellular location">
    <subcellularLocation>
        <location evidence="1">Nucleus</location>
    </subcellularLocation>
</comment>
<dbReference type="GO" id="GO:0003700">
    <property type="term" value="F:DNA-binding transcription factor activity"/>
    <property type="evidence" value="ECO:0007669"/>
    <property type="project" value="InterPro"/>
</dbReference>
<dbReference type="RefSeq" id="XP_022951683.1">
    <property type="nucleotide sequence ID" value="XM_023095915.1"/>
</dbReference>
<evidence type="ECO:0000256" key="1">
    <source>
        <dbReference type="ARBA" id="ARBA00004123"/>
    </source>
</evidence>
<evidence type="ECO:0000256" key="2">
    <source>
        <dbReference type="ARBA" id="ARBA00023015"/>
    </source>
</evidence>
<dbReference type="PROSITE" id="PS50090">
    <property type="entry name" value="MYB_LIKE"/>
    <property type="match status" value="1"/>
</dbReference>
<dbReference type="PROSITE" id="PS51293">
    <property type="entry name" value="SANT"/>
    <property type="match status" value="1"/>
</dbReference>
<dbReference type="Proteomes" id="UP000504609">
    <property type="component" value="Unplaced"/>
</dbReference>
<dbReference type="Gene3D" id="1.10.10.60">
    <property type="entry name" value="Homeodomain-like"/>
    <property type="match status" value="1"/>
</dbReference>
<dbReference type="InterPro" id="IPR009057">
    <property type="entry name" value="Homeodomain-like_sf"/>
</dbReference>
<accession>A0A6J1GIE7</accession>
<reference evidence="8" key="1">
    <citation type="submission" date="2025-08" db="UniProtKB">
        <authorList>
            <consortium name="RefSeq"/>
        </authorList>
    </citation>
    <scope>IDENTIFICATION</scope>
    <source>
        <tissue evidence="8">Young leaves</tissue>
    </source>
</reference>
<dbReference type="InterPro" id="IPR044636">
    <property type="entry name" value="RADIALIS-like"/>
</dbReference>
<dbReference type="Pfam" id="PF00249">
    <property type="entry name" value="Myb_DNA-binding"/>
    <property type="match status" value="1"/>
</dbReference>
<evidence type="ECO:0000256" key="3">
    <source>
        <dbReference type="ARBA" id="ARBA00023163"/>
    </source>
</evidence>
<dbReference type="GO" id="GO:0005634">
    <property type="term" value="C:nucleus"/>
    <property type="evidence" value="ECO:0007669"/>
    <property type="project" value="UniProtKB-SubCell"/>
</dbReference>
<evidence type="ECO:0000313" key="7">
    <source>
        <dbReference type="Proteomes" id="UP000504609"/>
    </source>
</evidence>
<keyword evidence="2" id="KW-0805">Transcription regulation</keyword>
<keyword evidence="4" id="KW-0539">Nucleus</keyword>
<gene>
    <name evidence="8" type="primary">LOC111454426</name>
</gene>
<dbReference type="FunFam" id="1.10.10.60:FF:000154">
    <property type="entry name" value="Transcription factor SRM1"/>
    <property type="match status" value="1"/>
</dbReference>
<proteinExistence type="predicted"/>
<organism evidence="7 8">
    <name type="scientific">Cucurbita moschata</name>
    <name type="common">Winter crookneck squash</name>
    <name type="synonym">Cucurbita pepo var. moschata</name>
    <dbReference type="NCBI Taxonomy" id="3662"/>
    <lineage>
        <taxon>Eukaryota</taxon>
        <taxon>Viridiplantae</taxon>
        <taxon>Streptophyta</taxon>
        <taxon>Embryophyta</taxon>
        <taxon>Tracheophyta</taxon>
        <taxon>Spermatophyta</taxon>
        <taxon>Magnoliopsida</taxon>
        <taxon>eudicotyledons</taxon>
        <taxon>Gunneridae</taxon>
        <taxon>Pentapetalae</taxon>
        <taxon>rosids</taxon>
        <taxon>fabids</taxon>
        <taxon>Cucurbitales</taxon>
        <taxon>Cucurbitaceae</taxon>
        <taxon>Cucurbiteae</taxon>
        <taxon>Cucurbita</taxon>
    </lineage>
</organism>
<dbReference type="AlphaFoldDB" id="A0A6J1GIE7"/>
<dbReference type="SUPFAM" id="SSF46689">
    <property type="entry name" value="Homeodomain-like"/>
    <property type="match status" value="1"/>
</dbReference>
<sequence length="101" mass="11422">MASNTFRSSGSSSSSWTPKQNKKFEDALAFYPEDTPDRWQKVARAVGGKTAEEVKRHYDILVHDLMHIESGKVPLPKYKPIASNSIVCGDEQRLMKNLKLQ</sequence>
<dbReference type="GeneID" id="111454426"/>
<keyword evidence="7" id="KW-1185">Reference proteome</keyword>
<dbReference type="CDD" id="cd00167">
    <property type="entry name" value="SANT"/>
    <property type="match status" value="1"/>
</dbReference>
<dbReference type="KEGG" id="cmos:111454426"/>